<dbReference type="InterPro" id="IPR038063">
    <property type="entry name" value="Transpep_catalytic_dom"/>
</dbReference>
<dbReference type="InterPro" id="IPR045380">
    <property type="entry name" value="LD_TPept_scaffold_dom"/>
</dbReference>
<feature type="region of interest" description="Disordered" evidence="8">
    <location>
        <begin position="70"/>
        <end position="93"/>
    </location>
</feature>
<dbReference type="Pfam" id="PF03734">
    <property type="entry name" value="YkuD"/>
    <property type="match status" value="1"/>
</dbReference>
<evidence type="ECO:0000313" key="11">
    <source>
        <dbReference type="Proteomes" id="UP000184048"/>
    </source>
</evidence>
<comment type="similarity">
    <text evidence="2">Belongs to the YkuD family.</text>
</comment>
<keyword evidence="4 7" id="KW-0133">Cell shape</keyword>
<dbReference type="Proteomes" id="UP000184048">
    <property type="component" value="Unassembled WGS sequence"/>
</dbReference>
<keyword evidence="11" id="KW-1185">Reference proteome</keyword>
<keyword evidence="5 7" id="KW-0573">Peptidoglycan synthesis</keyword>
<protein>
    <submittedName>
        <fullName evidence="10">L,D-transpeptidase catalytic domain</fullName>
    </submittedName>
</protein>
<evidence type="ECO:0000256" key="3">
    <source>
        <dbReference type="ARBA" id="ARBA00022679"/>
    </source>
</evidence>
<evidence type="ECO:0000256" key="7">
    <source>
        <dbReference type="PROSITE-ProRule" id="PRU01373"/>
    </source>
</evidence>
<dbReference type="Pfam" id="PF20142">
    <property type="entry name" value="Scaffold"/>
    <property type="match status" value="1"/>
</dbReference>
<evidence type="ECO:0000256" key="2">
    <source>
        <dbReference type="ARBA" id="ARBA00005992"/>
    </source>
</evidence>
<evidence type="ECO:0000313" key="10">
    <source>
        <dbReference type="EMBL" id="SHF57311.1"/>
    </source>
</evidence>
<dbReference type="EMBL" id="FQUU01000013">
    <property type="protein sequence ID" value="SHF57311.1"/>
    <property type="molecule type" value="Genomic_DNA"/>
</dbReference>
<feature type="domain" description="L,D-TPase catalytic" evidence="9">
    <location>
        <begin position="379"/>
        <end position="539"/>
    </location>
</feature>
<proteinExistence type="inferred from homology"/>
<dbReference type="InterPro" id="IPR005490">
    <property type="entry name" value="LD_TPept_cat_dom"/>
</dbReference>
<feature type="active site" description="Proton donor/acceptor" evidence="7">
    <location>
        <position position="494"/>
    </location>
</feature>
<feature type="active site" description="Nucleophile" evidence="7">
    <location>
        <position position="513"/>
    </location>
</feature>
<evidence type="ECO:0000256" key="1">
    <source>
        <dbReference type="ARBA" id="ARBA00004752"/>
    </source>
</evidence>
<evidence type="ECO:0000256" key="4">
    <source>
        <dbReference type="ARBA" id="ARBA00022960"/>
    </source>
</evidence>
<evidence type="ECO:0000259" key="9">
    <source>
        <dbReference type="PROSITE" id="PS52029"/>
    </source>
</evidence>
<keyword evidence="3" id="KW-0808">Transferase</keyword>
<dbReference type="CDD" id="cd16913">
    <property type="entry name" value="YkuD_like"/>
    <property type="match status" value="1"/>
</dbReference>
<dbReference type="UniPathway" id="UPA00219"/>
<gene>
    <name evidence="10" type="ORF">SAMN02745131_02993</name>
</gene>
<evidence type="ECO:0000256" key="8">
    <source>
        <dbReference type="SAM" id="MobiDB-lite"/>
    </source>
</evidence>
<dbReference type="GO" id="GO:0016740">
    <property type="term" value="F:transferase activity"/>
    <property type="evidence" value="ECO:0007669"/>
    <property type="project" value="UniProtKB-KW"/>
</dbReference>
<dbReference type="STRING" id="1121884.SAMN02745131_02993"/>
<dbReference type="GO" id="GO:0008360">
    <property type="term" value="P:regulation of cell shape"/>
    <property type="evidence" value="ECO:0007669"/>
    <property type="project" value="UniProtKB-UniRule"/>
</dbReference>
<dbReference type="GO" id="GO:0009252">
    <property type="term" value="P:peptidoglycan biosynthetic process"/>
    <property type="evidence" value="ECO:0007669"/>
    <property type="project" value="UniProtKB-UniPathway"/>
</dbReference>
<dbReference type="GO" id="GO:0071555">
    <property type="term" value="P:cell wall organization"/>
    <property type="evidence" value="ECO:0007669"/>
    <property type="project" value="UniProtKB-UniRule"/>
</dbReference>
<dbReference type="SUPFAM" id="SSF141523">
    <property type="entry name" value="L,D-transpeptidase catalytic domain-like"/>
    <property type="match status" value="1"/>
</dbReference>
<feature type="compositionally biased region" description="Basic and acidic residues" evidence="8">
    <location>
        <begin position="71"/>
        <end position="91"/>
    </location>
</feature>
<dbReference type="SUPFAM" id="SSF47090">
    <property type="entry name" value="PGBD-like"/>
    <property type="match status" value="1"/>
</dbReference>
<accession>A0A1M5CRB8</accession>
<sequence>MPSLVIDYNQTQKFPTFPELFTLMGSLTHYGRVILKGMWFVQLNNMKRFIVYAAILGNLFASCQSNAGGDTVKDNNDDKSSGQKNVSKRDLSINPSNSYSSLFLDSMQMENFFKEKKISDSVSRRMRSFYNTRNYQFAWFSKDGLTEQALGFWNLHEYATTYENDTLLRDKALQKRMDALVAEEDLSVSASNKSFINTELTLTQHFIMYMLNNFDKGYVKRKEMERFIPYKKQDIMQVADSLLNKKHKDNKYFEDVNEPYKLLKVKLGQYYNIAKAGGWPQVTGVTKTLKKGTSSPAVALIKKRLQITGDMAGHDTSQVFNDTLENAVRIYQARMGYTPTGTVTTGLIKDMNVPVLKRVEQILMNMGRMRWMPTTPSGQLIVVNIPEFVLHVYEGKKKAFDMNVVVGKEGHNTMMFSGDLNQIVFSPYWNVPQSIVEKEILPKMTSNPDYLASQNMEQVGTEDGLPKIRQLPGEKNSLGRVKFLFPNSFNIYFHDTPAKSLFDKDKRAYSHGCIRLSDPEKMANYLLKDNSEWTPEKINEAMYSGTEKFVKLKKPVPVVITYYTSWVDDNGRINFRDDIYSHDQKLADKMFSTAL</sequence>
<dbReference type="InterPro" id="IPR036365">
    <property type="entry name" value="PGBD-like_sf"/>
</dbReference>
<evidence type="ECO:0000256" key="6">
    <source>
        <dbReference type="ARBA" id="ARBA00023316"/>
    </source>
</evidence>
<name>A0A1M5CRB8_9BACT</name>
<dbReference type="PANTHER" id="PTHR41533:SF2">
    <property type="entry name" value="BLR7131 PROTEIN"/>
    <property type="match status" value="1"/>
</dbReference>
<dbReference type="Gene3D" id="1.10.101.10">
    <property type="entry name" value="PGBD-like superfamily/PGBD"/>
    <property type="match status" value="1"/>
</dbReference>
<dbReference type="AlphaFoldDB" id="A0A1M5CRB8"/>
<keyword evidence="6 7" id="KW-0961">Cell wall biogenesis/degradation</keyword>
<evidence type="ECO:0000256" key="5">
    <source>
        <dbReference type="ARBA" id="ARBA00022984"/>
    </source>
</evidence>
<reference evidence="10 11" key="1">
    <citation type="submission" date="2016-11" db="EMBL/GenBank/DDBJ databases">
        <authorList>
            <person name="Jaros S."/>
            <person name="Januszkiewicz K."/>
            <person name="Wedrychowicz H."/>
        </authorList>
    </citation>
    <scope>NUCLEOTIDE SEQUENCE [LARGE SCALE GENOMIC DNA]</scope>
    <source>
        <strain evidence="10 11">DSM 18119</strain>
    </source>
</reference>
<organism evidence="10 11">
    <name type="scientific">Flavisolibacter ginsengisoli DSM 18119</name>
    <dbReference type="NCBI Taxonomy" id="1121884"/>
    <lineage>
        <taxon>Bacteria</taxon>
        <taxon>Pseudomonadati</taxon>
        <taxon>Bacteroidota</taxon>
        <taxon>Chitinophagia</taxon>
        <taxon>Chitinophagales</taxon>
        <taxon>Chitinophagaceae</taxon>
        <taxon>Flavisolibacter</taxon>
    </lineage>
</organism>
<dbReference type="Gene3D" id="2.40.440.10">
    <property type="entry name" value="L,D-transpeptidase catalytic domain-like"/>
    <property type="match status" value="1"/>
</dbReference>
<dbReference type="PROSITE" id="PS52029">
    <property type="entry name" value="LD_TPASE"/>
    <property type="match status" value="1"/>
</dbReference>
<dbReference type="InterPro" id="IPR052905">
    <property type="entry name" value="LD-transpeptidase_YkuD-like"/>
</dbReference>
<dbReference type="GO" id="GO:0004180">
    <property type="term" value="F:carboxypeptidase activity"/>
    <property type="evidence" value="ECO:0007669"/>
    <property type="project" value="UniProtKB-ARBA"/>
</dbReference>
<dbReference type="PANTHER" id="PTHR41533">
    <property type="entry name" value="L,D-TRANSPEPTIDASE HI_1667-RELATED"/>
    <property type="match status" value="1"/>
</dbReference>
<comment type="pathway">
    <text evidence="1 7">Cell wall biogenesis; peptidoglycan biosynthesis.</text>
</comment>
<dbReference type="InterPro" id="IPR036366">
    <property type="entry name" value="PGBDSf"/>
</dbReference>